<dbReference type="EMBL" id="JAUHQA010000001">
    <property type="protein sequence ID" value="MDN4479781.1"/>
    <property type="molecule type" value="Genomic_DNA"/>
</dbReference>
<dbReference type="InterPro" id="IPR042122">
    <property type="entry name" value="Ser_AcTrfase_N_sf"/>
</dbReference>
<evidence type="ECO:0000256" key="9">
    <source>
        <dbReference type="ARBA" id="ARBA00023315"/>
    </source>
</evidence>
<dbReference type="InterPro" id="IPR011004">
    <property type="entry name" value="Trimer_LpxA-like_sf"/>
</dbReference>
<keyword evidence="8" id="KW-0198">Cysteine biosynthesis</keyword>
<reference evidence="12" key="1">
    <citation type="submission" date="2023-06" db="EMBL/GenBank/DDBJ databases">
        <title>Egi l300058.</title>
        <authorList>
            <person name="Gao L."/>
            <person name="Fang B.-Z."/>
            <person name="Li W.-J."/>
        </authorList>
    </citation>
    <scope>NUCLEOTIDE SEQUENCE</scope>
    <source>
        <strain evidence="12">EGI L300058</strain>
    </source>
</reference>
<dbReference type="Gene3D" id="2.160.10.10">
    <property type="entry name" value="Hexapeptide repeat proteins"/>
    <property type="match status" value="1"/>
</dbReference>
<dbReference type="Pfam" id="PF00132">
    <property type="entry name" value="Hexapep"/>
    <property type="match status" value="1"/>
</dbReference>
<dbReference type="NCBIfam" id="NF041874">
    <property type="entry name" value="EPS_EpsC"/>
    <property type="match status" value="1"/>
</dbReference>
<evidence type="ECO:0000256" key="5">
    <source>
        <dbReference type="ARBA" id="ARBA00022605"/>
    </source>
</evidence>
<evidence type="ECO:0000256" key="2">
    <source>
        <dbReference type="ARBA" id="ARBA00007274"/>
    </source>
</evidence>
<dbReference type="SUPFAM" id="SSF51161">
    <property type="entry name" value="Trimeric LpxA-like enzymes"/>
    <property type="match status" value="1"/>
</dbReference>
<comment type="similarity">
    <text evidence="2">Belongs to the transferase hexapeptide repeat family.</text>
</comment>
<keyword evidence="9 12" id="KW-0012">Acyltransferase</keyword>
<evidence type="ECO:0000313" key="13">
    <source>
        <dbReference type="Proteomes" id="UP001172708"/>
    </source>
</evidence>
<keyword evidence="13" id="KW-1185">Reference proteome</keyword>
<feature type="region of interest" description="Disordered" evidence="11">
    <location>
        <begin position="171"/>
        <end position="221"/>
    </location>
</feature>
<keyword evidence="6 12" id="KW-0808">Transferase</keyword>
<evidence type="ECO:0000256" key="1">
    <source>
        <dbReference type="ARBA" id="ARBA00004876"/>
    </source>
</evidence>
<sequence length="221" mass="23812">MSDHPGFLSLALEDIRTAMRRDPAARSWIVIALSYQGVHAIWHHRAAHWLWNHGLRTYGRLWSQHARRRTGIEIHPGATLGRRVFIDHGMGVVIGETAVVGNDVLLFHGVTLGGTTMSPGKRHPTVGDRVVIGAGAKVLGPVHIGCDARIGANAVLVKDVPDGATAVGIPAKIREHPSSREAGTAASSIDAGDSYRHPDPDALPEGAVSHHEQREPAMYYI</sequence>
<name>A0ABT8GEU2_9MICO</name>
<dbReference type="InterPro" id="IPR001451">
    <property type="entry name" value="Hexapep"/>
</dbReference>
<dbReference type="InterPro" id="IPR018357">
    <property type="entry name" value="Hexapep_transf_CS"/>
</dbReference>
<dbReference type="InterPro" id="IPR053376">
    <property type="entry name" value="Serine_acetyltransferase"/>
</dbReference>
<dbReference type="RefSeq" id="WP_301140989.1">
    <property type="nucleotide sequence ID" value="NZ_JAUHQA010000001.1"/>
</dbReference>
<keyword evidence="7" id="KW-0677">Repeat</keyword>
<comment type="pathway">
    <text evidence="1">Amino-acid biosynthesis; L-cysteine biosynthesis; L-cysteine from L-serine: step 1/2.</text>
</comment>
<evidence type="ECO:0000256" key="7">
    <source>
        <dbReference type="ARBA" id="ARBA00022737"/>
    </source>
</evidence>
<evidence type="ECO:0000256" key="3">
    <source>
        <dbReference type="ARBA" id="ARBA00013266"/>
    </source>
</evidence>
<dbReference type="InterPro" id="IPR005881">
    <property type="entry name" value="Ser_O-AcTrfase"/>
</dbReference>
<gene>
    <name evidence="12" type="primary">cysE</name>
    <name evidence="12" type="ORF">QQX02_02425</name>
</gene>
<dbReference type="Gene3D" id="1.10.3130.10">
    <property type="entry name" value="serine acetyltransferase, domain 1"/>
    <property type="match status" value="1"/>
</dbReference>
<dbReference type="EC" id="2.3.1.30" evidence="3"/>
<keyword evidence="5" id="KW-0028">Amino-acid biosynthesis</keyword>
<evidence type="ECO:0000256" key="10">
    <source>
        <dbReference type="ARBA" id="ARBA00049486"/>
    </source>
</evidence>
<evidence type="ECO:0000313" key="12">
    <source>
        <dbReference type="EMBL" id="MDN4479781.1"/>
    </source>
</evidence>
<proteinExistence type="inferred from homology"/>
<evidence type="ECO:0000256" key="6">
    <source>
        <dbReference type="ARBA" id="ARBA00022679"/>
    </source>
</evidence>
<evidence type="ECO:0000256" key="8">
    <source>
        <dbReference type="ARBA" id="ARBA00023192"/>
    </source>
</evidence>
<dbReference type="InterPro" id="IPR045304">
    <property type="entry name" value="LbH_SAT"/>
</dbReference>
<dbReference type="CDD" id="cd03354">
    <property type="entry name" value="LbH_SAT"/>
    <property type="match status" value="1"/>
</dbReference>
<dbReference type="Proteomes" id="UP001172708">
    <property type="component" value="Unassembled WGS sequence"/>
</dbReference>
<dbReference type="NCBIfam" id="TIGR01172">
    <property type="entry name" value="cysE"/>
    <property type="match status" value="1"/>
</dbReference>
<dbReference type="PROSITE" id="PS00101">
    <property type="entry name" value="HEXAPEP_TRANSFERASES"/>
    <property type="match status" value="1"/>
</dbReference>
<accession>A0ABT8GEU2</accession>
<dbReference type="GO" id="GO:0009001">
    <property type="term" value="F:serine O-acetyltransferase activity"/>
    <property type="evidence" value="ECO:0007669"/>
    <property type="project" value="UniProtKB-EC"/>
</dbReference>
<evidence type="ECO:0000256" key="4">
    <source>
        <dbReference type="ARBA" id="ARBA00018522"/>
    </source>
</evidence>
<comment type="catalytic activity">
    <reaction evidence="10">
        <text>L-serine + acetyl-CoA = O-acetyl-L-serine + CoA</text>
        <dbReference type="Rhea" id="RHEA:24560"/>
        <dbReference type="ChEBI" id="CHEBI:33384"/>
        <dbReference type="ChEBI" id="CHEBI:57287"/>
        <dbReference type="ChEBI" id="CHEBI:57288"/>
        <dbReference type="ChEBI" id="CHEBI:58340"/>
        <dbReference type="EC" id="2.3.1.30"/>
    </reaction>
</comment>
<organism evidence="12 13">
    <name type="scientific">Demequina muriae</name>
    <dbReference type="NCBI Taxonomy" id="3051664"/>
    <lineage>
        <taxon>Bacteria</taxon>
        <taxon>Bacillati</taxon>
        <taxon>Actinomycetota</taxon>
        <taxon>Actinomycetes</taxon>
        <taxon>Micrococcales</taxon>
        <taxon>Demequinaceae</taxon>
        <taxon>Demequina</taxon>
    </lineage>
</organism>
<comment type="caution">
    <text evidence="12">The sequence shown here is derived from an EMBL/GenBank/DDBJ whole genome shotgun (WGS) entry which is preliminary data.</text>
</comment>
<evidence type="ECO:0000256" key="11">
    <source>
        <dbReference type="SAM" id="MobiDB-lite"/>
    </source>
</evidence>
<dbReference type="PANTHER" id="PTHR42811">
    <property type="entry name" value="SERINE ACETYLTRANSFERASE"/>
    <property type="match status" value="1"/>
</dbReference>
<protein>
    <recommendedName>
        <fullName evidence="4">Serine acetyltransferase</fullName>
        <ecNumber evidence="3">2.3.1.30</ecNumber>
    </recommendedName>
</protein>